<organism evidence="8 9">
    <name type="scientific">Stichopus japonicus</name>
    <name type="common">Sea cucumber</name>
    <dbReference type="NCBI Taxonomy" id="307972"/>
    <lineage>
        <taxon>Eukaryota</taxon>
        <taxon>Metazoa</taxon>
        <taxon>Echinodermata</taxon>
        <taxon>Eleutherozoa</taxon>
        <taxon>Echinozoa</taxon>
        <taxon>Holothuroidea</taxon>
        <taxon>Aspidochirotacea</taxon>
        <taxon>Aspidochirotida</taxon>
        <taxon>Stichopodidae</taxon>
        <taxon>Apostichopus</taxon>
    </lineage>
</organism>
<dbReference type="InterPro" id="IPR003439">
    <property type="entry name" value="ABC_transporter-like_ATP-bd"/>
</dbReference>
<evidence type="ECO:0000259" key="6">
    <source>
        <dbReference type="Pfam" id="PF00005"/>
    </source>
</evidence>
<comment type="caution">
    <text evidence="8">The sequence shown here is derived from an EMBL/GenBank/DDBJ whole genome shotgun (WGS) entry which is preliminary data.</text>
</comment>
<accession>A0A2G8LBF4</accession>
<dbReference type="EMBL" id="MRZV01000138">
    <property type="protein sequence ID" value="PIK57571.1"/>
    <property type="molecule type" value="Genomic_DNA"/>
</dbReference>
<dbReference type="GO" id="GO:0140359">
    <property type="term" value="F:ABC-type transporter activity"/>
    <property type="evidence" value="ECO:0007669"/>
    <property type="project" value="InterPro"/>
</dbReference>
<keyword evidence="8" id="KW-0547">Nucleotide-binding</keyword>
<evidence type="ECO:0000259" key="7">
    <source>
        <dbReference type="Pfam" id="PF12698"/>
    </source>
</evidence>
<dbReference type="PANTHER" id="PTHR19229">
    <property type="entry name" value="ATP-BINDING CASSETTE TRANSPORTER SUBFAMILY A ABCA"/>
    <property type="match status" value="1"/>
</dbReference>
<reference evidence="8 9" key="1">
    <citation type="journal article" date="2017" name="PLoS Biol.">
        <title>The sea cucumber genome provides insights into morphological evolution and visceral regeneration.</title>
        <authorList>
            <person name="Zhang X."/>
            <person name="Sun L."/>
            <person name="Yuan J."/>
            <person name="Sun Y."/>
            <person name="Gao Y."/>
            <person name="Zhang L."/>
            <person name="Li S."/>
            <person name="Dai H."/>
            <person name="Hamel J.F."/>
            <person name="Liu C."/>
            <person name="Yu Y."/>
            <person name="Liu S."/>
            <person name="Lin W."/>
            <person name="Guo K."/>
            <person name="Jin S."/>
            <person name="Xu P."/>
            <person name="Storey K.B."/>
            <person name="Huan P."/>
            <person name="Zhang T."/>
            <person name="Zhou Y."/>
            <person name="Zhang J."/>
            <person name="Lin C."/>
            <person name="Li X."/>
            <person name="Xing L."/>
            <person name="Huo D."/>
            <person name="Sun M."/>
            <person name="Wang L."/>
            <person name="Mercier A."/>
            <person name="Li F."/>
            <person name="Yang H."/>
            <person name="Xiang J."/>
        </authorList>
    </citation>
    <scope>NUCLEOTIDE SEQUENCE [LARGE SCALE GENOMIC DNA]</scope>
    <source>
        <strain evidence="8">Shaxun</strain>
        <tissue evidence="8">Muscle</tissue>
    </source>
</reference>
<dbReference type="Proteomes" id="UP000230750">
    <property type="component" value="Unassembled WGS sequence"/>
</dbReference>
<protein>
    <submittedName>
        <fullName evidence="8">Putative ATP-binding cassette sub-family A member 3</fullName>
    </submittedName>
</protein>
<dbReference type="AlphaFoldDB" id="A0A2G8LBF4"/>
<evidence type="ECO:0000256" key="2">
    <source>
        <dbReference type="ARBA" id="ARBA00022692"/>
    </source>
</evidence>
<dbReference type="InterPro" id="IPR027417">
    <property type="entry name" value="P-loop_NTPase"/>
</dbReference>
<evidence type="ECO:0000256" key="4">
    <source>
        <dbReference type="ARBA" id="ARBA00023136"/>
    </source>
</evidence>
<dbReference type="Pfam" id="PF12698">
    <property type="entry name" value="ABC2_membrane_3"/>
    <property type="match status" value="1"/>
</dbReference>
<dbReference type="InterPro" id="IPR013525">
    <property type="entry name" value="ABC2_TM"/>
</dbReference>
<evidence type="ECO:0000256" key="3">
    <source>
        <dbReference type="ARBA" id="ARBA00022989"/>
    </source>
</evidence>
<evidence type="ECO:0000256" key="5">
    <source>
        <dbReference type="SAM" id="Phobius"/>
    </source>
</evidence>
<feature type="transmembrane region" description="Helical" evidence="5">
    <location>
        <begin position="23"/>
        <end position="43"/>
    </location>
</feature>
<evidence type="ECO:0000256" key="1">
    <source>
        <dbReference type="ARBA" id="ARBA00004141"/>
    </source>
</evidence>
<sequence>MGRSSSQFSLLMWKNFVLQKRKILQTCFELGLPILFACLLMIIRAKATFTVYPNVTSYQSYSLKHLPYNLTYLHLGLPTIWQMAYSPNTSEVTDIIQKMEKNLQPLPFTWVSIGNSQGFATEDDMTSFLGEQPVSNTTFLGGIAFHRNTSAPDYNPKNYTYSIRLSSSPRNTFYTESQFSELQSEWSTDRLYSPLLISIPRYVTQPWGGTPNYMEEGFLPLQHALDKAIMQCNDISTDGFEVEMQRYPYPPYNDDLFLIAIQTQLPLIILLSLVYPILNIARSLVYEKEKRLKESMKMMGLHNWLHWTAWFFRYWLQLTLSVLVMTVLFSISLGDQGAVLKNSNPVLIFIYLELYAMASISLAFLLSTFFKKANSSTAGSGVIWFLTYSPFFFLSPRYSSLSRGVKMVTCLLSNDAMAFGSYLISMYEGTEGVSVLTQQYVFHNYGMDKNSQYQVRTKKKKKKSYWCGHIMEDENDEETEASPLLRPCDSDSSDFMENEPVGMHAGIRIQNLRKVYKGNNVAVNNMCLNMYEGQITALLGHNGAGKTTTLSMLTGLFPPSKGTAIVNGHDIRTDIDGVHTQLGLCPQHDVLYDNLTVEEHLYFFAKLKGYPSDKVALEIDFYIKSLQLEDKRHVPIKALSGGMKRNCLWESPSSQIRSFFVVAVIVMGFANAEYETLKLFTVT</sequence>
<keyword evidence="9" id="KW-1185">Reference proteome</keyword>
<keyword evidence="3 5" id="KW-1133">Transmembrane helix</keyword>
<feature type="transmembrane region" description="Helical" evidence="5">
    <location>
        <begin position="256"/>
        <end position="278"/>
    </location>
</feature>
<evidence type="ECO:0000313" key="9">
    <source>
        <dbReference type="Proteomes" id="UP000230750"/>
    </source>
</evidence>
<dbReference type="GO" id="GO:0016887">
    <property type="term" value="F:ATP hydrolysis activity"/>
    <property type="evidence" value="ECO:0007669"/>
    <property type="project" value="InterPro"/>
</dbReference>
<evidence type="ECO:0000313" key="8">
    <source>
        <dbReference type="EMBL" id="PIK57571.1"/>
    </source>
</evidence>
<comment type="subcellular location">
    <subcellularLocation>
        <location evidence="1">Membrane</location>
        <topology evidence="1">Multi-pass membrane protein</topology>
    </subcellularLocation>
</comment>
<dbReference type="GO" id="GO:0016020">
    <property type="term" value="C:membrane"/>
    <property type="evidence" value="ECO:0007669"/>
    <property type="project" value="UniProtKB-SubCell"/>
</dbReference>
<gene>
    <name evidence="8" type="ORF">BSL78_05479</name>
</gene>
<dbReference type="OrthoDB" id="6512918at2759"/>
<dbReference type="GO" id="GO:0005319">
    <property type="term" value="F:lipid transporter activity"/>
    <property type="evidence" value="ECO:0007669"/>
    <property type="project" value="TreeGrafter"/>
</dbReference>
<dbReference type="SUPFAM" id="SSF52540">
    <property type="entry name" value="P-loop containing nucleoside triphosphate hydrolases"/>
    <property type="match status" value="1"/>
</dbReference>
<keyword evidence="8" id="KW-0067">ATP-binding</keyword>
<dbReference type="PANTHER" id="PTHR19229:SF250">
    <property type="entry name" value="ABC TRANSPORTER DOMAIN-CONTAINING PROTEIN-RELATED"/>
    <property type="match status" value="1"/>
</dbReference>
<dbReference type="Pfam" id="PF00005">
    <property type="entry name" value="ABC_tran"/>
    <property type="match status" value="1"/>
</dbReference>
<dbReference type="Gene3D" id="3.40.50.300">
    <property type="entry name" value="P-loop containing nucleotide triphosphate hydrolases"/>
    <property type="match status" value="1"/>
</dbReference>
<feature type="domain" description="ABC-2 type transporter transmembrane" evidence="7">
    <location>
        <begin position="155"/>
        <end position="412"/>
    </location>
</feature>
<feature type="domain" description="ABC transporter" evidence="6">
    <location>
        <begin position="524"/>
        <end position="645"/>
    </location>
</feature>
<dbReference type="GO" id="GO:0005524">
    <property type="term" value="F:ATP binding"/>
    <property type="evidence" value="ECO:0007669"/>
    <property type="project" value="UniProtKB-KW"/>
</dbReference>
<dbReference type="STRING" id="307972.A0A2G8LBF4"/>
<keyword evidence="2 5" id="KW-0812">Transmembrane</keyword>
<feature type="transmembrane region" description="Helical" evidence="5">
    <location>
        <begin position="376"/>
        <end position="394"/>
    </location>
</feature>
<proteinExistence type="predicted"/>
<dbReference type="InterPro" id="IPR026082">
    <property type="entry name" value="ABCA"/>
</dbReference>
<feature type="transmembrane region" description="Helical" evidence="5">
    <location>
        <begin position="314"/>
        <end position="334"/>
    </location>
</feature>
<keyword evidence="4 5" id="KW-0472">Membrane</keyword>
<feature type="transmembrane region" description="Helical" evidence="5">
    <location>
        <begin position="346"/>
        <end position="370"/>
    </location>
</feature>
<name>A0A2G8LBF4_STIJA</name>